<name>A0A1H8XI37_9FIRM</name>
<dbReference type="Proteomes" id="UP000198847">
    <property type="component" value="Unassembled WGS sequence"/>
</dbReference>
<sequence>MSETDKFIHEELTPFYKRTFEAFKQNHQALYSVVNSFLAGKQNHVGVRITENEKLLGEYTFHLDGASISHIETGLSAELHTPFGIIRPYVILEKSTMEKIIQDEPNFIKDPIKTKMKYFRDMTIKFL</sequence>
<protein>
    <submittedName>
        <fullName evidence="1">Uncharacterized protein</fullName>
    </submittedName>
</protein>
<reference evidence="1 2" key="1">
    <citation type="submission" date="2016-10" db="EMBL/GenBank/DDBJ databases">
        <authorList>
            <person name="de Groot N.N."/>
        </authorList>
    </citation>
    <scope>NUCLEOTIDE SEQUENCE [LARGE SCALE GENOMIC DNA]</scope>
    <source>
        <strain evidence="1 2">DSM 13305</strain>
    </source>
</reference>
<organism evidence="1 2">
    <name type="scientific">Propionispora vibrioides</name>
    <dbReference type="NCBI Taxonomy" id="112903"/>
    <lineage>
        <taxon>Bacteria</taxon>
        <taxon>Bacillati</taxon>
        <taxon>Bacillota</taxon>
        <taxon>Negativicutes</taxon>
        <taxon>Selenomonadales</taxon>
        <taxon>Sporomusaceae</taxon>
        <taxon>Propionispora</taxon>
    </lineage>
</organism>
<dbReference type="RefSeq" id="WP_091749980.1">
    <property type="nucleotide sequence ID" value="NZ_FODY01000024.1"/>
</dbReference>
<proteinExistence type="predicted"/>
<evidence type="ECO:0000313" key="1">
    <source>
        <dbReference type="EMBL" id="SEP39417.1"/>
    </source>
</evidence>
<dbReference type="OrthoDB" id="1681626at2"/>
<evidence type="ECO:0000313" key="2">
    <source>
        <dbReference type="Proteomes" id="UP000198847"/>
    </source>
</evidence>
<dbReference type="AlphaFoldDB" id="A0A1H8XI37"/>
<gene>
    <name evidence="1" type="ORF">SAMN04490178_12411</name>
</gene>
<dbReference type="EMBL" id="FODY01000024">
    <property type="protein sequence ID" value="SEP39417.1"/>
    <property type="molecule type" value="Genomic_DNA"/>
</dbReference>
<keyword evidence="2" id="KW-1185">Reference proteome</keyword>
<accession>A0A1H8XI37</accession>